<reference evidence="3" key="1">
    <citation type="submission" date="2023-03" db="EMBL/GenBank/DDBJ databases">
        <title>Multiphase analysis and comparison of six strains from genera Psychromarinibacter, Lutimaribacter, and Maritimibacter, including a novel species: Psychromarinibacter sediminicola sp. nov.</title>
        <authorList>
            <person name="Wang Y.-H."/>
            <person name="Ye M.-Q."/>
            <person name="Du Z.-J."/>
        </authorList>
    </citation>
    <scope>NUCLEOTIDE SEQUENCE</scope>
    <source>
        <strain evidence="3">C21-152</strain>
    </source>
</reference>
<dbReference type="PANTHER" id="PTHR35377:SF8">
    <property type="entry name" value="ANTITOXIN VAPB22"/>
    <property type="match status" value="1"/>
</dbReference>
<dbReference type="AlphaFoldDB" id="A0AAE3NUJ8"/>
<gene>
    <name evidence="3" type="ORF">P1J78_09025</name>
</gene>
<evidence type="ECO:0000256" key="1">
    <source>
        <dbReference type="ARBA" id="ARBA00009981"/>
    </source>
</evidence>
<dbReference type="Gene3D" id="3.40.1620.10">
    <property type="entry name" value="YefM-like domain"/>
    <property type="match status" value="1"/>
</dbReference>
<evidence type="ECO:0000256" key="2">
    <source>
        <dbReference type="RuleBase" id="RU362080"/>
    </source>
</evidence>
<protein>
    <recommendedName>
        <fullName evidence="2">Antitoxin</fullName>
    </recommendedName>
</protein>
<dbReference type="SUPFAM" id="SSF143120">
    <property type="entry name" value="YefM-like"/>
    <property type="match status" value="1"/>
</dbReference>
<dbReference type="NCBIfam" id="TIGR01552">
    <property type="entry name" value="phd_fam"/>
    <property type="match status" value="1"/>
</dbReference>
<proteinExistence type="inferred from homology"/>
<comment type="similarity">
    <text evidence="1 2">Belongs to the phD/YefM antitoxin family.</text>
</comment>
<sequence length="76" mass="8324">MQASVHEAKTNLSKLIEAMERGERVVITRHGRPAAELVPARARRVRLGSLQGKVAPPPDDFLAPLDEEALRDWGAA</sequence>
<comment type="caution">
    <text evidence="3">The sequence shown here is derived from an EMBL/GenBank/DDBJ whole genome shotgun (WGS) entry which is preliminary data.</text>
</comment>
<dbReference type="InterPro" id="IPR006442">
    <property type="entry name" value="Antitoxin_Phd/YefM"/>
</dbReference>
<evidence type="ECO:0000313" key="3">
    <source>
        <dbReference type="EMBL" id="MDF0600872.1"/>
    </source>
</evidence>
<dbReference type="RefSeq" id="WP_275567014.1">
    <property type="nucleotide sequence ID" value="NZ_JARGYC010000019.1"/>
</dbReference>
<organism evidence="3 4">
    <name type="scientific">Psychromarinibacter sediminicola</name>
    <dbReference type="NCBI Taxonomy" id="3033385"/>
    <lineage>
        <taxon>Bacteria</taxon>
        <taxon>Pseudomonadati</taxon>
        <taxon>Pseudomonadota</taxon>
        <taxon>Alphaproteobacteria</taxon>
        <taxon>Rhodobacterales</taxon>
        <taxon>Paracoccaceae</taxon>
        <taxon>Psychromarinibacter</taxon>
    </lineage>
</organism>
<evidence type="ECO:0000313" key="4">
    <source>
        <dbReference type="Proteomes" id="UP001220964"/>
    </source>
</evidence>
<dbReference type="InterPro" id="IPR051416">
    <property type="entry name" value="phD-YefM_TA_antitoxins"/>
</dbReference>
<dbReference type="InterPro" id="IPR036165">
    <property type="entry name" value="YefM-like_sf"/>
</dbReference>
<dbReference type="Proteomes" id="UP001220964">
    <property type="component" value="Unassembled WGS sequence"/>
</dbReference>
<comment type="function">
    <text evidence="2">Antitoxin component of a type II toxin-antitoxin (TA) system.</text>
</comment>
<dbReference type="EMBL" id="JARGYC010000019">
    <property type="protein sequence ID" value="MDF0600872.1"/>
    <property type="molecule type" value="Genomic_DNA"/>
</dbReference>
<keyword evidence="4" id="KW-1185">Reference proteome</keyword>
<dbReference type="PANTHER" id="PTHR35377">
    <property type="entry name" value="ANTITOXIN VAPB49-RELATED-RELATED"/>
    <property type="match status" value="1"/>
</dbReference>
<dbReference type="Pfam" id="PF02604">
    <property type="entry name" value="PhdYeFM_antitox"/>
    <property type="match status" value="1"/>
</dbReference>
<accession>A0AAE3NUJ8</accession>
<name>A0AAE3NUJ8_9RHOB</name>